<evidence type="ECO:0000313" key="2">
    <source>
        <dbReference type="EMBL" id="TNN72746.1"/>
    </source>
</evidence>
<keyword evidence="3" id="KW-1185">Reference proteome</keyword>
<feature type="transmembrane region" description="Helical" evidence="1">
    <location>
        <begin position="6"/>
        <end position="34"/>
    </location>
</feature>
<sequence length="141" mass="15170">MGTLTLGITVLFSLIFLIVVLVVVQLIGFGLGLLPLLLELHLLHRILFCHPHPVLLGYTSVFLVLNFLHLCKLLLLLDAYESGFLRYTRLFFLSQPGGVGGPVGVSAGFWMGGGLADAGWGDGGRCFIALGEGGRVLEFCL</sequence>
<comment type="caution">
    <text evidence="2">The sequence shown here is derived from an EMBL/GenBank/DDBJ whole genome shotgun (WGS) entry which is preliminary data.</text>
</comment>
<proteinExistence type="predicted"/>
<keyword evidence="1" id="KW-0472">Membrane</keyword>
<keyword evidence="1" id="KW-0812">Transmembrane</keyword>
<dbReference type="AlphaFoldDB" id="A0A4Z2I3U3"/>
<organism evidence="2 3">
    <name type="scientific">Liparis tanakae</name>
    <name type="common">Tanaka's snailfish</name>
    <dbReference type="NCBI Taxonomy" id="230148"/>
    <lineage>
        <taxon>Eukaryota</taxon>
        <taxon>Metazoa</taxon>
        <taxon>Chordata</taxon>
        <taxon>Craniata</taxon>
        <taxon>Vertebrata</taxon>
        <taxon>Euteleostomi</taxon>
        <taxon>Actinopterygii</taxon>
        <taxon>Neopterygii</taxon>
        <taxon>Teleostei</taxon>
        <taxon>Neoteleostei</taxon>
        <taxon>Acanthomorphata</taxon>
        <taxon>Eupercaria</taxon>
        <taxon>Perciformes</taxon>
        <taxon>Cottioidei</taxon>
        <taxon>Cottales</taxon>
        <taxon>Liparidae</taxon>
        <taxon>Liparis</taxon>
    </lineage>
</organism>
<accession>A0A4Z2I3U3</accession>
<dbReference type="Proteomes" id="UP000314294">
    <property type="component" value="Unassembled WGS sequence"/>
</dbReference>
<name>A0A4Z2I3U3_9TELE</name>
<evidence type="ECO:0000256" key="1">
    <source>
        <dbReference type="SAM" id="Phobius"/>
    </source>
</evidence>
<reference evidence="2 3" key="1">
    <citation type="submission" date="2019-03" db="EMBL/GenBank/DDBJ databases">
        <title>First draft genome of Liparis tanakae, snailfish: a comprehensive survey of snailfish specific genes.</title>
        <authorList>
            <person name="Kim W."/>
            <person name="Song I."/>
            <person name="Jeong J.-H."/>
            <person name="Kim D."/>
            <person name="Kim S."/>
            <person name="Ryu S."/>
            <person name="Song J.Y."/>
            <person name="Lee S.K."/>
        </authorList>
    </citation>
    <scope>NUCLEOTIDE SEQUENCE [LARGE SCALE GENOMIC DNA]</scope>
    <source>
        <tissue evidence="2">Muscle</tissue>
    </source>
</reference>
<gene>
    <name evidence="2" type="ORF">EYF80_017030</name>
</gene>
<feature type="transmembrane region" description="Helical" evidence="1">
    <location>
        <begin position="55"/>
        <end position="77"/>
    </location>
</feature>
<protein>
    <submittedName>
        <fullName evidence="2">Uncharacterized protein</fullName>
    </submittedName>
</protein>
<keyword evidence="1" id="KW-1133">Transmembrane helix</keyword>
<dbReference type="EMBL" id="SRLO01000133">
    <property type="protein sequence ID" value="TNN72746.1"/>
    <property type="molecule type" value="Genomic_DNA"/>
</dbReference>
<evidence type="ECO:0000313" key="3">
    <source>
        <dbReference type="Proteomes" id="UP000314294"/>
    </source>
</evidence>